<dbReference type="Proteomes" id="UP000663852">
    <property type="component" value="Unassembled WGS sequence"/>
</dbReference>
<dbReference type="Gene3D" id="3.40.50.300">
    <property type="entry name" value="P-loop containing nucleotide triphosphate hydrolases"/>
    <property type="match status" value="1"/>
</dbReference>
<feature type="chain" id="PRO_5032706179" description="G domain-containing protein" evidence="1">
    <location>
        <begin position="22"/>
        <end position="426"/>
    </location>
</feature>
<dbReference type="PANTHER" id="PTHR34726">
    <property type="entry name" value="GBP DOMAIN-CONTAINING PROTEIN"/>
    <property type="match status" value="1"/>
</dbReference>
<sequence>MDVHRYTIVFLVFLGVVQVHGDPTAAIENIKLLIEAAKQAKNIWDFVKDLPPTLGDYLATLVSGKDINTPEKPVSSYDFVIDLTRPTDIFGALKSYPLSYPAGKDAYDKKLEGTEKSVARFIVNVVGRYNVGKTFILRLLANINLGHSFTERTNGLSVALPLLSDTDNTPLALIDTAGTRTPVEYSDKTFKNRSYERQVSDSFIQEVAISSAQIFVCVVNQLTLDDQLYLKSLYNRLIDDGLTPVDIQQRLLLVHNYFNLQTVDEVEKTEKYELETLFGARKQPQGFWLSNEFKHFVIAHVDSEAGKKYNTRSIEQIRTMIKGANAAKDSDVLRTIISKIETLLSKVLVEEASVKPDIKHKDSQQGLLSSITSGIRALVSYNSEKPMKVMPQRQVKVQLEVQELNLDKGQPLWFICPKSPLSGNVT</sequence>
<dbReference type="EMBL" id="CAJNOJ010000337">
    <property type="protein sequence ID" value="CAF1406167.1"/>
    <property type="molecule type" value="Genomic_DNA"/>
</dbReference>
<evidence type="ECO:0000313" key="3">
    <source>
        <dbReference type="Proteomes" id="UP000663852"/>
    </source>
</evidence>
<comment type="caution">
    <text evidence="2">The sequence shown here is derived from an EMBL/GenBank/DDBJ whole genome shotgun (WGS) entry which is preliminary data.</text>
</comment>
<name>A0A815LHL7_ADIRI</name>
<dbReference type="OrthoDB" id="9986718at2759"/>
<organism evidence="2 3">
    <name type="scientific">Adineta ricciae</name>
    <name type="common">Rotifer</name>
    <dbReference type="NCBI Taxonomy" id="249248"/>
    <lineage>
        <taxon>Eukaryota</taxon>
        <taxon>Metazoa</taxon>
        <taxon>Spiralia</taxon>
        <taxon>Gnathifera</taxon>
        <taxon>Rotifera</taxon>
        <taxon>Eurotatoria</taxon>
        <taxon>Bdelloidea</taxon>
        <taxon>Adinetida</taxon>
        <taxon>Adinetidae</taxon>
        <taxon>Adineta</taxon>
    </lineage>
</organism>
<protein>
    <recommendedName>
        <fullName evidence="4">G domain-containing protein</fullName>
    </recommendedName>
</protein>
<feature type="signal peptide" evidence="1">
    <location>
        <begin position="1"/>
        <end position="21"/>
    </location>
</feature>
<evidence type="ECO:0000313" key="2">
    <source>
        <dbReference type="EMBL" id="CAF1406167.1"/>
    </source>
</evidence>
<dbReference type="AlphaFoldDB" id="A0A815LHL7"/>
<dbReference type="PANTHER" id="PTHR34726:SF3">
    <property type="entry name" value="GUANYLATE-BINDING PROTEIN N-TERMINAL DOMAIN-CONTAINING PROTEIN-RELATED"/>
    <property type="match status" value="1"/>
</dbReference>
<dbReference type="InterPro" id="IPR027417">
    <property type="entry name" value="P-loop_NTPase"/>
</dbReference>
<gene>
    <name evidence="2" type="ORF">EDS130_LOCUS36372</name>
</gene>
<accession>A0A815LHL7</accession>
<proteinExistence type="predicted"/>
<evidence type="ECO:0008006" key="4">
    <source>
        <dbReference type="Google" id="ProtNLM"/>
    </source>
</evidence>
<evidence type="ECO:0000256" key="1">
    <source>
        <dbReference type="SAM" id="SignalP"/>
    </source>
</evidence>
<reference evidence="2" key="1">
    <citation type="submission" date="2021-02" db="EMBL/GenBank/DDBJ databases">
        <authorList>
            <person name="Nowell W R."/>
        </authorList>
    </citation>
    <scope>NUCLEOTIDE SEQUENCE</scope>
</reference>
<keyword evidence="1" id="KW-0732">Signal</keyword>
<dbReference type="SUPFAM" id="SSF52540">
    <property type="entry name" value="P-loop containing nucleoside triphosphate hydrolases"/>
    <property type="match status" value="1"/>
</dbReference>